<protein>
    <submittedName>
        <fullName evidence="2">Uncharacterized protein</fullName>
    </submittedName>
</protein>
<dbReference type="AlphaFoldDB" id="A0A1E1WW08"/>
<reference evidence="2" key="1">
    <citation type="submission" date="2015-09" db="EMBL/GenBank/DDBJ databases">
        <title>De novo assembly of Pectinophora gossypiella (Pink Bollworm) gut transcriptome.</title>
        <authorList>
            <person name="Tassone E.E."/>
        </authorList>
    </citation>
    <scope>NUCLEOTIDE SEQUENCE</scope>
</reference>
<accession>A0A1E1WW08</accession>
<proteinExistence type="predicted"/>
<dbReference type="EMBL" id="GDQN01000068">
    <property type="protein sequence ID" value="JAT90986.1"/>
    <property type="molecule type" value="Transcribed_RNA"/>
</dbReference>
<name>A0A1E1WW08_PECGO</name>
<feature type="region of interest" description="Disordered" evidence="1">
    <location>
        <begin position="1"/>
        <end position="118"/>
    </location>
</feature>
<feature type="compositionally biased region" description="Basic and acidic residues" evidence="1">
    <location>
        <begin position="83"/>
        <end position="99"/>
    </location>
</feature>
<evidence type="ECO:0000256" key="1">
    <source>
        <dbReference type="SAM" id="MobiDB-lite"/>
    </source>
</evidence>
<dbReference type="OrthoDB" id="7482279at2759"/>
<feature type="non-terminal residue" evidence="2">
    <location>
        <position position="118"/>
    </location>
</feature>
<gene>
    <name evidence="2" type="ORF">g.16941</name>
</gene>
<feature type="compositionally biased region" description="Basic and acidic residues" evidence="1">
    <location>
        <begin position="38"/>
        <end position="56"/>
    </location>
</feature>
<feature type="non-terminal residue" evidence="2">
    <location>
        <position position="1"/>
    </location>
</feature>
<sequence>QTSDQDTNTDNTGSPEGGRSQAIVADPDESIYDTGDSAAERPDEDHEASGSEHSTDKTTTIHNTVGRYEIPTSESTQEETTDEYDKKGDEHNNNEEEKVSTNAKFSTLELKGTEGEIK</sequence>
<evidence type="ECO:0000313" key="2">
    <source>
        <dbReference type="EMBL" id="JAT90986.1"/>
    </source>
</evidence>
<organism evidence="2">
    <name type="scientific">Pectinophora gossypiella</name>
    <name type="common">Cotton pink bollworm</name>
    <name type="synonym">Depressaria gossypiella</name>
    <dbReference type="NCBI Taxonomy" id="13191"/>
    <lineage>
        <taxon>Eukaryota</taxon>
        <taxon>Metazoa</taxon>
        <taxon>Ecdysozoa</taxon>
        <taxon>Arthropoda</taxon>
        <taxon>Hexapoda</taxon>
        <taxon>Insecta</taxon>
        <taxon>Pterygota</taxon>
        <taxon>Neoptera</taxon>
        <taxon>Endopterygota</taxon>
        <taxon>Lepidoptera</taxon>
        <taxon>Glossata</taxon>
        <taxon>Ditrysia</taxon>
        <taxon>Gelechioidea</taxon>
        <taxon>Gelechiidae</taxon>
        <taxon>Apatetrinae</taxon>
        <taxon>Pectinophora</taxon>
    </lineage>
</organism>
<feature type="compositionally biased region" description="Low complexity" evidence="1">
    <location>
        <begin position="1"/>
        <end position="12"/>
    </location>
</feature>